<proteinExistence type="predicted"/>
<dbReference type="Proteomes" id="UP000602395">
    <property type="component" value="Unassembled WGS sequence"/>
</dbReference>
<dbReference type="SUPFAM" id="SSF53850">
    <property type="entry name" value="Periplasmic binding protein-like II"/>
    <property type="match status" value="1"/>
</dbReference>
<sequence>MRRARFTKRLTTTLAAVAVAASTALVAGCGSDTSSDSIVVASPQCAHCLSMSLLPDKMPGQDVTYQNFTKLSDLSTGLASGQINVGQIDYTALVSLISKGLPIVAISGQVNGGSDFVVSPKLGLNANDWPAFSAAAKKAKADGHPLKIASQFGTVQDIELRLELPMKGIDPNNDVEMTNVPYEGMGQALSNDSVDAAIPAQPFAAEIIDQKFAEHFTFPYDQAAGDLTNVVVVSKDYIAKQPDKVKAVAQGMSELIPYLKTPEGQQDWVGAIKKYTNVPQPAIDEAMTQLSPSVDMPFTQIKAIADAMYAQKLIAKPLTDAQLREHIDYSMLATATGQPSTELGDAQ</sequence>
<dbReference type="Pfam" id="PF13379">
    <property type="entry name" value="NMT1_2"/>
    <property type="match status" value="1"/>
</dbReference>
<dbReference type="PROSITE" id="PS51257">
    <property type="entry name" value="PROKAR_LIPOPROTEIN"/>
    <property type="match status" value="1"/>
</dbReference>
<dbReference type="PANTHER" id="PTHR30024">
    <property type="entry name" value="ALIPHATIC SULFONATES-BINDING PROTEIN-RELATED"/>
    <property type="match status" value="1"/>
</dbReference>
<protein>
    <submittedName>
        <fullName evidence="2">ABC transporter substrate-binding protein</fullName>
    </submittedName>
</protein>
<keyword evidence="1" id="KW-0732">Signal</keyword>
<dbReference type="RefSeq" id="WP_190267239.1">
    <property type="nucleotide sequence ID" value="NZ_BAABAD010000004.1"/>
</dbReference>
<feature type="chain" id="PRO_5045164635" evidence="1">
    <location>
        <begin position="28"/>
        <end position="347"/>
    </location>
</feature>
<evidence type="ECO:0000313" key="3">
    <source>
        <dbReference type="Proteomes" id="UP000602395"/>
    </source>
</evidence>
<feature type="signal peptide" evidence="1">
    <location>
        <begin position="1"/>
        <end position="27"/>
    </location>
</feature>
<dbReference type="EMBL" id="JACWMS010000002">
    <property type="protein sequence ID" value="MBD1320624.1"/>
    <property type="molecule type" value="Genomic_DNA"/>
</dbReference>
<reference evidence="2 3" key="1">
    <citation type="submission" date="2020-09" db="EMBL/GenBank/DDBJ databases">
        <title>Novel species in genus Gordonia.</title>
        <authorList>
            <person name="Zhang G."/>
        </authorList>
    </citation>
    <scope>NUCLEOTIDE SEQUENCE [LARGE SCALE GENOMIC DNA]</scope>
    <source>
        <strain evidence="2 3">ON-33</strain>
    </source>
</reference>
<evidence type="ECO:0000313" key="2">
    <source>
        <dbReference type="EMBL" id="MBD1320624.1"/>
    </source>
</evidence>
<name>A0ABR7WFW0_9ACTN</name>
<dbReference type="PANTHER" id="PTHR30024:SF42">
    <property type="entry name" value="ALIPHATIC SULFONATES-BINDING PROTEIN-RELATED"/>
    <property type="match status" value="1"/>
</dbReference>
<dbReference type="Gene3D" id="3.40.190.10">
    <property type="entry name" value="Periplasmic binding protein-like II"/>
    <property type="match status" value="2"/>
</dbReference>
<gene>
    <name evidence="2" type="ORF">IDF66_13635</name>
</gene>
<evidence type="ECO:0000256" key="1">
    <source>
        <dbReference type="SAM" id="SignalP"/>
    </source>
</evidence>
<organism evidence="2 3">
    <name type="scientific">Gordonia hankookensis</name>
    <dbReference type="NCBI Taxonomy" id="589403"/>
    <lineage>
        <taxon>Bacteria</taxon>
        <taxon>Bacillati</taxon>
        <taxon>Actinomycetota</taxon>
        <taxon>Actinomycetes</taxon>
        <taxon>Mycobacteriales</taxon>
        <taxon>Gordoniaceae</taxon>
        <taxon>Gordonia</taxon>
    </lineage>
</organism>
<accession>A0ABR7WFW0</accession>
<keyword evidence="3" id="KW-1185">Reference proteome</keyword>
<comment type="caution">
    <text evidence="2">The sequence shown here is derived from an EMBL/GenBank/DDBJ whole genome shotgun (WGS) entry which is preliminary data.</text>
</comment>